<sequence length="557" mass="65119">MTKSHEDQLKAKDSQLQEKNSKLQKKDSENLHLKEELLKVKSGKEKLKYNLEKYRKENKRLLDAAKKKRKQRSDAGKHRKVSTPSKNKRTGKPKGGNGGGLKNPDPKEIDYTRGWHLDFCPDCEKSLKDVKPFDHHDHYLRDFEKLKRGLRLVYTKHVIYSYKCPHCGKIVSQYFGKLKNARYGLGMIAFVLYERLERGGSWEGIRSTMERIIHTKECIPTITAFIDWIRKYEEEMWDVYDAFLAAIGQSSFAHVDETGLPMDGENWWLWVIVATEVVLYLPSKSRGSETVSDIFHEYKGILLSDFWSAYIKLDVEQQKCLQHIVRELRKISMQELDKCDKASKKLRRDDILKAREENTTTDNFKKRGRPVKQPKPLTLETREKLEREIVQGEKTSRQAMTFNDFFKKAWKKDGNDMSVYTPLEQRISTVGAETRLKALIREIKDESPANADIERIMTRFEKYGPCLFTYLEHEGVQPDNNAAEREIRPFVVQRKISRNFISPEVMRMYTMHLSLYRTCKRNNVNYEEVIIPLLKGDIPEVLSLLGLLKPKPPPILE</sequence>
<organism evidence="3">
    <name type="scientific">marine sediment metagenome</name>
    <dbReference type="NCBI Taxonomy" id="412755"/>
    <lineage>
        <taxon>unclassified sequences</taxon>
        <taxon>metagenomes</taxon>
        <taxon>ecological metagenomes</taxon>
    </lineage>
</organism>
<feature type="compositionally biased region" description="Basic residues" evidence="1">
    <location>
        <begin position="66"/>
        <end position="92"/>
    </location>
</feature>
<dbReference type="EMBL" id="LAZR01013921">
    <property type="protein sequence ID" value="KKM19730.1"/>
    <property type="molecule type" value="Genomic_DNA"/>
</dbReference>
<comment type="caution">
    <text evidence="3">The sequence shown here is derived from an EMBL/GenBank/DDBJ whole genome shotgun (WGS) entry which is preliminary data.</text>
</comment>
<dbReference type="InterPro" id="IPR052344">
    <property type="entry name" value="Transposase-related"/>
</dbReference>
<feature type="domain" description="Transposase IS66 central" evidence="2">
    <location>
        <begin position="433"/>
        <end position="504"/>
    </location>
</feature>
<dbReference type="PANTHER" id="PTHR33678">
    <property type="entry name" value="BLL1576 PROTEIN"/>
    <property type="match status" value="1"/>
</dbReference>
<evidence type="ECO:0000259" key="2">
    <source>
        <dbReference type="Pfam" id="PF03050"/>
    </source>
</evidence>
<gene>
    <name evidence="3" type="ORF">LCGC14_1652640</name>
</gene>
<feature type="region of interest" description="Disordered" evidence="1">
    <location>
        <begin position="58"/>
        <end position="106"/>
    </location>
</feature>
<dbReference type="PANTHER" id="PTHR33678:SF2">
    <property type="match status" value="1"/>
</dbReference>
<dbReference type="AlphaFoldDB" id="A0A0F9KWP4"/>
<dbReference type="InterPro" id="IPR004291">
    <property type="entry name" value="Transposase_IS66_central"/>
</dbReference>
<protein>
    <recommendedName>
        <fullName evidence="2">Transposase IS66 central domain-containing protein</fullName>
    </recommendedName>
</protein>
<feature type="region of interest" description="Disordered" evidence="1">
    <location>
        <begin position="1"/>
        <end position="42"/>
    </location>
</feature>
<evidence type="ECO:0000313" key="3">
    <source>
        <dbReference type="EMBL" id="KKM19730.1"/>
    </source>
</evidence>
<proteinExistence type="predicted"/>
<reference evidence="3" key="1">
    <citation type="journal article" date="2015" name="Nature">
        <title>Complex archaea that bridge the gap between prokaryotes and eukaryotes.</title>
        <authorList>
            <person name="Spang A."/>
            <person name="Saw J.H."/>
            <person name="Jorgensen S.L."/>
            <person name="Zaremba-Niedzwiedzka K."/>
            <person name="Martijn J."/>
            <person name="Lind A.E."/>
            <person name="van Eijk R."/>
            <person name="Schleper C."/>
            <person name="Guy L."/>
            <person name="Ettema T.J."/>
        </authorList>
    </citation>
    <scope>NUCLEOTIDE SEQUENCE</scope>
</reference>
<evidence type="ECO:0000256" key="1">
    <source>
        <dbReference type="SAM" id="MobiDB-lite"/>
    </source>
</evidence>
<name>A0A0F9KWP4_9ZZZZ</name>
<dbReference type="Pfam" id="PF03050">
    <property type="entry name" value="DDE_Tnp_IS66"/>
    <property type="match status" value="2"/>
</dbReference>
<accession>A0A0F9KWP4</accession>
<feature type="domain" description="Transposase IS66 central" evidence="2">
    <location>
        <begin position="183"/>
        <end position="411"/>
    </location>
</feature>
<dbReference type="NCBIfam" id="NF033517">
    <property type="entry name" value="transpos_IS66"/>
    <property type="match status" value="1"/>
</dbReference>